<feature type="transmembrane region" description="Helical" evidence="1">
    <location>
        <begin position="7"/>
        <end position="29"/>
    </location>
</feature>
<dbReference type="AlphaFoldDB" id="A0A8J2KH07"/>
<feature type="transmembrane region" description="Helical" evidence="1">
    <location>
        <begin position="177"/>
        <end position="199"/>
    </location>
</feature>
<comment type="caution">
    <text evidence="2">The sequence shown here is derived from an EMBL/GenBank/DDBJ whole genome shotgun (WGS) entry which is preliminary data.</text>
</comment>
<keyword evidence="3" id="KW-1185">Reference proteome</keyword>
<keyword evidence="1" id="KW-0472">Membrane</keyword>
<feature type="transmembrane region" description="Helical" evidence="1">
    <location>
        <begin position="78"/>
        <end position="104"/>
    </location>
</feature>
<name>A0A8J2KH07_9HEXA</name>
<keyword evidence="1" id="KW-0812">Transmembrane</keyword>
<protein>
    <submittedName>
        <fullName evidence="2">Uncharacterized protein</fullName>
    </submittedName>
</protein>
<evidence type="ECO:0000313" key="2">
    <source>
        <dbReference type="EMBL" id="CAG7734926.1"/>
    </source>
</evidence>
<accession>A0A8J2KH07</accession>
<organism evidence="2 3">
    <name type="scientific">Allacma fusca</name>
    <dbReference type="NCBI Taxonomy" id="39272"/>
    <lineage>
        <taxon>Eukaryota</taxon>
        <taxon>Metazoa</taxon>
        <taxon>Ecdysozoa</taxon>
        <taxon>Arthropoda</taxon>
        <taxon>Hexapoda</taxon>
        <taxon>Collembola</taxon>
        <taxon>Symphypleona</taxon>
        <taxon>Sminthuridae</taxon>
        <taxon>Allacma</taxon>
    </lineage>
</organism>
<reference evidence="2" key="1">
    <citation type="submission" date="2021-06" db="EMBL/GenBank/DDBJ databases">
        <authorList>
            <person name="Hodson N. C."/>
            <person name="Mongue J. A."/>
            <person name="Jaron S. K."/>
        </authorList>
    </citation>
    <scope>NUCLEOTIDE SEQUENCE</scope>
</reference>
<keyword evidence="1" id="KW-1133">Transmembrane helix</keyword>
<feature type="transmembrane region" description="Helical" evidence="1">
    <location>
        <begin position="116"/>
        <end position="140"/>
    </location>
</feature>
<gene>
    <name evidence="2" type="ORF">AFUS01_LOCUS23286</name>
</gene>
<sequence length="212" mass="23772">MKIFHTFQTISIVSVVVSFTVILGASYTFTSRLSPPLELTGNRTSGVSDVTLNSTVDEHDSTHIVSNVIRLKKDTNPVIMGSCIAVFIAACFQMFISMVIVISVHRRSIKSIQRRLKTWLMIHFLAFVTLLICLFIPLLMDQYGEAENSVMELYNHIRSHLDPVELSGILGQQLHAYFIPMGLNLGFLFIAIVISLHLIREISIDTDTICVC</sequence>
<dbReference type="EMBL" id="CAJVCH010278795">
    <property type="protein sequence ID" value="CAG7734926.1"/>
    <property type="molecule type" value="Genomic_DNA"/>
</dbReference>
<dbReference type="Proteomes" id="UP000708208">
    <property type="component" value="Unassembled WGS sequence"/>
</dbReference>
<proteinExistence type="predicted"/>
<evidence type="ECO:0000256" key="1">
    <source>
        <dbReference type="SAM" id="Phobius"/>
    </source>
</evidence>
<evidence type="ECO:0000313" key="3">
    <source>
        <dbReference type="Proteomes" id="UP000708208"/>
    </source>
</evidence>